<dbReference type="AlphaFoldDB" id="F3QHG1"/>
<dbReference type="EMBL" id="AFBP01000006">
    <property type="protein sequence ID" value="EGG57279.1"/>
    <property type="molecule type" value="Genomic_DNA"/>
</dbReference>
<feature type="binding site" evidence="6">
    <location>
        <position position="186"/>
    </location>
    <ligand>
        <name>Mg(2+)</name>
        <dbReference type="ChEBI" id="CHEBI:18420"/>
        <label>1</label>
    </ligand>
</feature>
<dbReference type="HOGENOM" id="CLU_027539_3_0_4"/>
<feature type="active site" description="Proton acceptor" evidence="5">
    <location>
        <position position="283"/>
    </location>
</feature>
<dbReference type="InterPro" id="IPR020847">
    <property type="entry name" value="AP_endonuclease_F1_BS"/>
</dbReference>
<dbReference type="GO" id="GO:0046872">
    <property type="term" value="F:metal ion binding"/>
    <property type="evidence" value="ECO:0007669"/>
    <property type="project" value="UniProtKB-KW"/>
</dbReference>
<gene>
    <name evidence="9" type="ORF">HMPREF9439_00354</name>
</gene>
<feature type="binding site" evidence="6">
    <location>
        <position position="45"/>
    </location>
    <ligand>
        <name>Mg(2+)</name>
        <dbReference type="ChEBI" id="CHEBI:18420"/>
        <label>1</label>
    </ligand>
</feature>
<dbReference type="Proteomes" id="UP000005156">
    <property type="component" value="Unassembled WGS sequence"/>
</dbReference>
<sequence length="295" mass="34519">MRKNNRFEILFLRVRSLEADISPGRGKIRHSEKTDRQVLKIITINTNGIRSAVNKGFHLWLAKQDADIVCIQELKAQPDEVPDEINLDGTFYRYVHCAEKKGYSGCAILTRKKPDEVIIGFGNEEFDREGRYVEARFNNLIVVSIYFPSGSSSEERQQAKFRFLDVIKGRLDELLRDGRDVVLCGDFNIAHKEIDIKNWKGNLKNSGFLPEERQWITDRLREGWQDVFRRLDPRPDRFTWWSNRGRARINNVGWRIDYQFSTPAIASTAKETDIYRDERFSDHAPLTVVYDFNLQ</sequence>
<proteinExistence type="inferred from homology"/>
<comment type="cofactor">
    <cofactor evidence="6">
        <name>Mg(2+)</name>
        <dbReference type="ChEBI" id="CHEBI:18420"/>
    </cofactor>
    <cofactor evidence="6">
        <name>Mn(2+)</name>
        <dbReference type="ChEBI" id="CHEBI:29035"/>
    </cofactor>
    <text evidence="6">Probably binds two magnesium or manganese ions per subunit.</text>
</comment>
<evidence type="ECO:0000256" key="5">
    <source>
        <dbReference type="PIRSR" id="PIRSR604808-1"/>
    </source>
</evidence>
<dbReference type="Pfam" id="PF03372">
    <property type="entry name" value="Exo_endo_phos"/>
    <property type="match status" value="1"/>
</dbReference>
<dbReference type="GO" id="GO:0008311">
    <property type="term" value="F:double-stranded DNA 3'-5' DNA exonuclease activity"/>
    <property type="evidence" value="ECO:0007669"/>
    <property type="project" value="TreeGrafter"/>
</dbReference>
<accession>F3QHG1</accession>
<dbReference type="InterPro" id="IPR004808">
    <property type="entry name" value="AP_endonuc_1"/>
</dbReference>
<feature type="site" description="Transition state stabilizer" evidence="7">
    <location>
        <position position="188"/>
    </location>
</feature>
<dbReference type="InterPro" id="IPR036691">
    <property type="entry name" value="Endo/exonu/phosph_ase_sf"/>
</dbReference>
<name>F3QHG1_9BURK</name>
<dbReference type="CDD" id="cd10281">
    <property type="entry name" value="Nape_like_AP-endo"/>
    <property type="match status" value="1"/>
</dbReference>
<feature type="site" description="Important for catalytic activity" evidence="7">
    <location>
        <position position="257"/>
    </location>
</feature>
<dbReference type="GO" id="GO:0008081">
    <property type="term" value="F:phosphoric diester hydrolase activity"/>
    <property type="evidence" value="ECO:0007669"/>
    <property type="project" value="TreeGrafter"/>
</dbReference>
<evidence type="ECO:0000256" key="6">
    <source>
        <dbReference type="PIRSR" id="PIRSR604808-2"/>
    </source>
</evidence>
<evidence type="ECO:0000313" key="9">
    <source>
        <dbReference type="EMBL" id="EGG57279.1"/>
    </source>
</evidence>
<dbReference type="NCBIfam" id="TIGR00195">
    <property type="entry name" value="exoDNase_III"/>
    <property type="match status" value="1"/>
</dbReference>
<feature type="active site" evidence="5">
    <location>
        <position position="146"/>
    </location>
</feature>
<keyword evidence="2 6" id="KW-0479">Metal-binding</keyword>
<feature type="binding site" evidence="6">
    <location>
        <position position="73"/>
    </location>
    <ligand>
        <name>Mg(2+)</name>
        <dbReference type="ChEBI" id="CHEBI:18420"/>
        <label>1</label>
    </ligand>
</feature>
<dbReference type="PANTHER" id="PTHR22748:SF6">
    <property type="entry name" value="DNA-(APURINIC OR APYRIMIDINIC SITE) ENDONUCLEASE"/>
    <property type="match status" value="1"/>
</dbReference>
<dbReference type="eggNOG" id="COG0708">
    <property type="taxonomic scope" value="Bacteria"/>
</dbReference>
<keyword evidence="4 6" id="KW-0460">Magnesium</keyword>
<feature type="binding site" evidence="6">
    <location>
        <position position="188"/>
    </location>
    <ligand>
        <name>Mg(2+)</name>
        <dbReference type="ChEBI" id="CHEBI:18420"/>
        <label>1</label>
    </ligand>
</feature>
<dbReference type="SUPFAM" id="SSF56219">
    <property type="entry name" value="DNase I-like"/>
    <property type="match status" value="1"/>
</dbReference>
<organism evidence="9 10">
    <name type="scientific">Parasutterella excrementihominis YIT 11859</name>
    <dbReference type="NCBI Taxonomy" id="762966"/>
    <lineage>
        <taxon>Bacteria</taxon>
        <taxon>Pseudomonadati</taxon>
        <taxon>Pseudomonadota</taxon>
        <taxon>Betaproteobacteria</taxon>
        <taxon>Burkholderiales</taxon>
        <taxon>Sutterellaceae</taxon>
        <taxon>Parasutterella</taxon>
    </lineage>
</organism>
<dbReference type="GO" id="GO:0006284">
    <property type="term" value="P:base-excision repair"/>
    <property type="evidence" value="ECO:0007669"/>
    <property type="project" value="TreeGrafter"/>
</dbReference>
<evidence type="ECO:0000256" key="4">
    <source>
        <dbReference type="ARBA" id="ARBA00022842"/>
    </source>
</evidence>
<feature type="domain" description="Endonuclease/exonuclease/phosphatase" evidence="8">
    <location>
        <begin position="42"/>
        <end position="283"/>
    </location>
</feature>
<dbReference type="Gene3D" id="3.60.10.10">
    <property type="entry name" value="Endonuclease/exonuclease/phosphatase"/>
    <property type="match status" value="1"/>
</dbReference>
<dbReference type="GO" id="GO:0003906">
    <property type="term" value="F:DNA-(apurinic or apyrimidinic site) endonuclease activity"/>
    <property type="evidence" value="ECO:0007669"/>
    <property type="project" value="TreeGrafter"/>
</dbReference>
<feature type="site" description="Important for catalytic activity" evidence="7">
    <location>
        <position position="283"/>
    </location>
</feature>
<dbReference type="GO" id="GO:0003677">
    <property type="term" value="F:DNA binding"/>
    <property type="evidence" value="ECO:0007669"/>
    <property type="project" value="InterPro"/>
</dbReference>
<comment type="caution">
    <text evidence="9">The sequence shown here is derived from an EMBL/GenBank/DDBJ whole genome shotgun (WGS) entry which is preliminary data.</text>
</comment>
<evidence type="ECO:0000256" key="2">
    <source>
        <dbReference type="ARBA" id="ARBA00022723"/>
    </source>
</evidence>
<dbReference type="PROSITE" id="PS51435">
    <property type="entry name" value="AP_NUCLEASE_F1_4"/>
    <property type="match status" value="1"/>
</dbReference>
<evidence type="ECO:0000256" key="7">
    <source>
        <dbReference type="PIRSR" id="PIRSR604808-3"/>
    </source>
</evidence>
<evidence type="ECO:0000313" key="10">
    <source>
        <dbReference type="Proteomes" id="UP000005156"/>
    </source>
</evidence>
<comment type="similarity">
    <text evidence="1">Belongs to the DNA repair enzymes AP/ExoA family.</text>
</comment>
<keyword evidence="10" id="KW-1185">Reference proteome</keyword>
<dbReference type="PANTHER" id="PTHR22748">
    <property type="entry name" value="AP ENDONUCLEASE"/>
    <property type="match status" value="1"/>
</dbReference>
<feature type="binding site" evidence="6">
    <location>
        <position position="282"/>
    </location>
    <ligand>
        <name>Mg(2+)</name>
        <dbReference type="ChEBI" id="CHEBI:18420"/>
        <label>1</label>
    </ligand>
</feature>
<reference evidence="9 10" key="1">
    <citation type="submission" date="2011-02" db="EMBL/GenBank/DDBJ databases">
        <authorList>
            <person name="Weinstock G."/>
            <person name="Sodergren E."/>
            <person name="Clifton S."/>
            <person name="Fulton L."/>
            <person name="Fulton B."/>
            <person name="Courtney L."/>
            <person name="Fronick C."/>
            <person name="Harrison M."/>
            <person name="Strong C."/>
            <person name="Farmer C."/>
            <person name="Delahaunty K."/>
            <person name="Markovic C."/>
            <person name="Hall O."/>
            <person name="Minx P."/>
            <person name="Tomlinson C."/>
            <person name="Mitreva M."/>
            <person name="Hou S."/>
            <person name="Chen J."/>
            <person name="Wollam A."/>
            <person name="Pepin K.H."/>
            <person name="Johnson M."/>
            <person name="Bhonagiri V."/>
            <person name="Zhang X."/>
            <person name="Suruliraj S."/>
            <person name="Warren W."/>
            <person name="Chinwalla A."/>
            <person name="Mardis E.R."/>
            <person name="Wilson R.K."/>
        </authorList>
    </citation>
    <scope>NUCLEOTIDE SEQUENCE [LARGE SCALE GENOMIC DNA]</scope>
    <source>
        <strain evidence="9 10">YIT 11859</strain>
    </source>
</reference>
<keyword evidence="6" id="KW-0464">Manganese</keyword>
<dbReference type="PROSITE" id="PS00726">
    <property type="entry name" value="AP_NUCLEASE_F1_1"/>
    <property type="match status" value="1"/>
</dbReference>
<evidence type="ECO:0000256" key="3">
    <source>
        <dbReference type="ARBA" id="ARBA00022801"/>
    </source>
</evidence>
<evidence type="ECO:0000256" key="1">
    <source>
        <dbReference type="ARBA" id="ARBA00007092"/>
    </source>
</evidence>
<feature type="active site" description="Proton donor/acceptor" evidence="5">
    <location>
        <position position="186"/>
    </location>
</feature>
<protein>
    <submittedName>
        <fullName evidence="9">Exodeoxyribonuclease III</fullName>
    </submittedName>
</protein>
<evidence type="ECO:0000259" key="8">
    <source>
        <dbReference type="Pfam" id="PF03372"/>
    </source>
</evidence>
<dbReference type="InterPro" id="IPR005135">
    <property type="entry name" value="Endo/exonuclease/phosphatase"/>
</dbReference>
<feature type="binding site" evidence="6">
    <location>
        <position position="283"/>
    </location>
    <ligand>
        <name>Mg(2+)</name>
        <dbReference type="ChEBI" id="CHEBI:18420"/>
        <label>1</label>
    </ligand>
</feature>
<keyword evidence="3" id="KW-0378">Hydrolase</keyword>
<dbReference type="FunFam" id="3.60.10.10:FF:000026">
    <property type="entry name" value="Exodeoxyribonuclease III"/>
    <property type="match status" value="1"/>
</dbReference>
<dbReference type="NCBIfam" id="TIGR00633">
    <property type="entry name" value="xth"/>
    <property type="match status" value="1"/>
</dbReference>